<feature type="coiled-coil region" evidence="4">
    <location>
        <begin position="222"/>
        <end position="249"/>
    </location>
</feature>
<dbReference type="Pfam" id="PF02518">
    <property type="entry name" value="HATPase_c"/>
    <property type="match status" value="1"/>
</dbReference>
<dbReference type="SMART" id="SM00388">
    <property type="entry name" value="HisKA"/>
    <property type="match status" value="1"/>
</dbReference>
<feature type="modified residue" description="4-aspartylphosphate" evidence="3">
    <location>
        <position position="559"/>
    </location>
</feature>
<dbReference type="PANTHER" id="PTHR43065">
    <property type="entry name" value="SENSOR HISTIDINE KINASE"/>
    <property type="match status" value="1"/>
</dbReference>
<protein>
    <recommendedName>
        <fullName evidence="2">histidine kinase</fullName>
        <ecNumber evidence="2">2.7.13.3</ecNumber>
    </recommendedName>
</protein>
<dbReference type="RefSeq" id="WP_216326770.1">
    <property type="nucleotide sequence ID" value="NZ_JAHKRT010000008.1"/>
</dbReference>
<dbReference type="PANTHER" id="PTHR43065:SF49">
    <property type="entry name" value="HISTIDINE KINASE"/>
    <property type="match status" value="1"/>
</dbReference>
<feature type="transmembrane region" description="Helical" evidence="5">
    <location>
        <begin position="179"/>
        <end position="202"/>
    </location>
</feature>
<sequence length="635" mass="69045">MPTIITPGKTPWLPLLGLAVVFLAAAGAFWLVQSERNASRWVAHTISAQLAVSRFEGELVRYESAYRGYVIRPSPPLFREIVASRRSAYATFEQMKADLRDNPAQRARLERLGPLLDEKVATGVRWIRVRREGRLAEELGRDRSERGRILTAMIRTETAELRAEEERLLRVRQSEAQRLSAAISSGLAGAVLLVMIVAVLMVRDANVRGRAMAESRDEAIAAQEAAIAAAKAQEEAEDKLRQMQKMEAVGQLTGGIAHDFNNMLAIVIGSLDLASRRLEDPERLKRAISNAREGAERAAALTGRLLAFSRQSPLAPVPIDANRLVSGMSELLRRTLGEHIAIEAVLAGGLWPTFADPGEVENALLNLAVNARDAMAGAKLCKLTIETANAHFDDRTARERIEVQPGQYVMIGVTDTGCGMAPEVIERAFDPFFTTKEVGKGTGLGLSQVFGFAKQSGGHAAIYSEPGHGTTVKLYLPRYHGPATVLEMPAATPAPRSSDGMPLGSADEIILVCEDEQRVRHFSVDALRELGYTALSATEGTDALRLLTEVPGVVMLFTDIVMPGISGRVLADRAREIRPELKVLYTTGYTRNAVVHNGMLDPGVAFLAKPFTMSQLANKVRDVLDGRGANRPPVA</sequence>
<evidence type="ECO:0000259" key="7">
    <source>
        <dbReference type="PROSITE" id="PS50110"/>
    </source>
</evidence>
<keyword evidence="9" id="KW-1185">Reference proteome</keyword>
<dbReference type="InterPro" id="IPR003594">
    <property type="entry name" value="HATPase_dom"/>
</dbReference>
<feature type="domain" description="Histidine kinase" evidence="6">
    <location>
        <begin position="255"/>
        <end position="480"/>
    </location>
</feature>
<comment type="caution">
    <text evidence="8">The sequence shown here is derived from an EMBL/GenBank/DDBJ whole genome shotgun (WGS) entry which is preliminary data.</text>
</comment>
<dbReference type="SMART" id="SM00448">
    <property type="entry name" value="REC"/>
    <property type="match status" value="1"/>
</dbReference>
<comment type="catalytic activity">
    <reaction evidence="1">
        <text>ATP + protein L-histidine = ADP + protein N-phospho-L-histidine.</text>
        <dbReference type="EC" id="2.7.13.3"/>
    </reaction>
</comment>
<accession>A0ABS6BLJ5</accession>
<evidence type="ECO:0000256" key="5">
    <source>
        <dbReference type="SAM" id="Phobius"/>
    </source>
</evidence>
<dbReference type="Pfam" id="PF00512">
    <property type="entry name" value="HisKA"/>
    <property type="match status" value="1"/>
</dbReference>
<dbReference type="InterPro" id="IPR005467">
    <property type="entry name" value="His_kinase_dom"/>
</dbReference>
<dbReference type="Proteomes" id="UP000776276">
    <property type="component" value="Unassembled WGS sequence"/>
</dbReference>
<evidence type="ECO:0000256" key="4">
    <source>
        <dbReference type="SAM" id="Coils"/>
    </source>
</evidence>
<evidence type="ECO:0000256" key="2">
    <source>
        <dbReference type="ARBA" id="ARBA00012438"/>
    </source>
</evidence>
<dbReference type="Pfam" id="PF05227">
    <property type="entry name" value="CHASE3"/>
    <property type="match status" value="1"/>
</dbReference>
<keyword evidence="5" id="KW-0812">Transmembrane</keyword>
<dbReference type="EC" id="2.7.13.3" evidence="2"/>
<feature type="domain" description="Response regulatory" evidence="7">
    <location>
        <begin position="509"/>
        <end position="624"/>
    </location>
</feature>
<keyword evidence="5" id="KW-1133">Transmembrane helix</keyword>
<dbReference type="EMBL" id="JAHKRT010000008">
    <property type="protein sequence ID" value="MBU3079175.1"/>
    <property type="molecule type" value="Genomic_DNA"/>
</dbReference>
<keyword evidence="4" id="KW-0175">Coiled coil</keyword>
<dbReference type="InterPro" id="IPR003661">
    <property type="entry name" value="HisK_dim/P_dom"/>
</dbReference>
<evidence type="ECO:0000313" key="8">
    <source>
        <dbReference type="EMBL" id="MBU3079175.1"/>
    </source>
</evidence>
<evidence type="ECO:0000256" key="1">
    <source>
        <dbReference type="ARBA" id="ARBA00000085"/>
    </source>
</evidence>
<evidence type="ECO:0000313" key="9">
    <source>
        <dbReference type="Proteomes" id="UP000776276"/>
    </source>
</evidence>
<dbReference type="CDD" id="cd00082">
    <property type="entry name" value="HisKA"/>
    <property type="match status" value="1"/>
</dbReference>
<keyword evidence="5" id="KW-0472">Membrane</keyword>
<dbReference type="InterPro" id="IPR007891">
    <property type="entry name" value="CHASE3"/>
</dbReference>
<name>A0ABS6BLJ5_9SPHN</name>
<evidence type="ECO:0000256" key="3">
    <source>
        <dbReference type="PROSITE-ProRule" id="PRU00169"/>
    </source>
</evidence>
<dbReference type="InterPro" id="IPR001789">
    <property type="entry name" value="Sig_transdc_resp-reg_receiver"/>
</dbReference>
<gene>
    <name evidence="8" type="ORF">KOF26_15050</name>
</gene>
<dbReference type="SMART" id="SM00387">
    <property type="entry name" value="HATPase_c"/>
    <property type="match status" value="1"/>
</dbReference>
<reference evidence="8 9" key="1">
    <citation type="submission" date="2021-06" db="EMBL/GenBank/DDBJ databases">
        <title>Sphingomonas sp. XMGL2, whole genome shotgun sequencing project.</title>
        <authorList>
            <person name="Zhao G."/>
            <person name="Shen L."/>
        </authorList>
    </citation>
    <scope>NUCLEOTIDE SEQUENCE [LARGE SCALE GENOMIC DNA]</scope>
    <source>
        <strain evidence="8 9">XMGL2</strain>
    </source>
</reference>
<dbReference type="Pfam" id="PF00072">
    <property type="entry name" value="Response_reg"/>
    <property type="match status" value="1"/>
</dbReference>
<organism evidence="8 9">
    <name type="scientific">Sphingomonas quercus</name>
    <dbReference type="NCBI Taxonomy" id="2842451"/>
    <lineage>
        <taxon>Bacteria</taxon>
        <taxon>Pseudomonadati</taxon>
        <taxon>Pseudomonadota</taxon>
        <taxon>Alphaproteobacteria</taxon>
        <taxon>Sphingomonadales</taxon>
        <taxon>Sphingomonadaceae</taxon>
        <taxon>Sphingomonas</taxon>
    </lineage>
</organism>
<feature type="transmembrane region" description="Helical" evidence="5">
    <location>
        <begin position="12"/>
        <end position="32"/>
    </location>
</feature>
<proteinExistence type="predicted"/>
<evidence type="ECO:0000259" key="6">
    <source>
        <dbReference type="PROSITE" id="PS50109"/>
    </source>
</evidence>
<dbReference type="PROSITE" id="PS50109">
    <property type="entry name" value="HIS_KIN"/>
    <property type="match status" value="1"/>
</dbReference>
<dbReference type="CDD" id="cd19410">
    <property type="entry name" value="HK9-like_sensor"/>
    <property type="match status" value="1"/>
</dbReference>
<keyword evidence="3" id="KW-0597">Phosphoprotein</keyword>
<dbReference type="PROSITE" id="PS50110">
    <property type="entry name" value="RESPONSE_REGULATORY"/>
    <property type="match status" value="1"/>
</dbReference>